<feature type="transmembrane region" description="Helical" evidence="8">
    <location>
        <begin position="472"/>
        <end position="492"/>
    </location>
</feature>
<keyword evidence="10" id="KW-1185">Reference proteome</keyword>
<evidence type="ECO:0000256" key="6">
    <source>
        <dbReference type="ARBA" id="ARBA00023136"/>
    </source>
</evidence>
<feature type="transmembrane region" description="Helical" evidence="8">
    <location>
        <begin position="20"/>
        <end position="38"/>
    </location>
</feature>
<evidence type="ECO:0000256" key="5">
    <source>
        <dbReference type="ARBA" id="ARBA00022989"/>
    </source>
</evidence>
<feature type="transmembrane region" description="Helical" evidence="8">
    <location>
        <begin position="290"/>
        <end position="314"/>
    </location>
</feature>
<dbReference type="Pfam" id="PF00474">
    <property type="entry name" value="SSF"/>
    <property type="match status" value="1"/>
</dbReference>
<dbReference type="RefSeq" id="WP_326426715.1">
    <property type="nucleotide sequence ID" value="NZ_JAYMFF010000009.1"/>
</dbReference>
<feature type="transmembrane region" description="Helical" evidence="8">
    <location>
        <begin position="59"/>
        <end position="80"/>
    </location>
</feature>
<dbReference type="EMBL" id="JAYMFF010000009">
    <property type="protein sequence ID" value="MEC4175998.1"/>
    <property type="molecule type" value="Genomic_DNA"/>
</dbReference>
<dbReference type="CDD" id="cd10327">
    <property type="entry name" value="SLC5sbd_PanF"/>
    <property type="match status" value="1"/>
</dbReference>
<organism evidence="9 10">
    <name type="scientific">Adlercreutzia wanghongyangiae</name>
    <dbReference type="NCBI Taxonomy" id="3111451"/>
    <lineage>
        <taxon>Bacteria</taxon>
        <taxon>Bacillati</taxon>
        <taxon>Actinomycetota</taxon>
        <taxon>Coriobacteriia</taxon>
        <taxon>Eggerthellales</taxon>
        <taxon>Eggerthellaceae</taxon>
        <taxon>Adlercreutzia</taxon>
    </lineage>
</organism>
<sequence>MNNDFLDTLTSPEALESLAPLAPLVLFLLVALIVSVVVRARSRAAGGTFANRYFIGSRALGGFVLAMTTIATYGSVSSFVGGPGQAWSIGFGWVYMAVVQVTALVLLYGIFGKKMALVARKLNAITVVDVVRARYGSNALANLSALVIVLFFAATMVAQFVGGAKLFEAVTGYSYTIGLALFGIAVILFTTIGGFRGVAVTDALCGVAMLVGIVVLAGGILEAGGGYENIMESIAATNPAMLEPFSDGAMPPSLYLTQWLLVGVFTFVLPQSVVRTMGYKNTKSLHSAMIWGTVIIGAMMIGVTSLGVLSAGVLTEDIAAYGSSVDNIIPSVIVESLPPVLAGVAIVGPVAASISTVSSLLISSASAIIKDVCLHACATHGVQPKDRKVAVWSQATTLVIGVIVFVLSIVPPDVIWKINMFAFGGLETAFFFVLVCGLFWKRANALGALLSMAGGTIAYCACMAVGFKVADLHQIVIGIAVAGVLMLLGSLIGKQRKNADMAVFFPQDEPPATA</sequence>
<evidence type="ECO:0000256" key="8">
    <source>
        <dbReference type="SAM" id="Phobius"/>
    </source>
</evidence>
<dbReference type="InterPro" id="IPR011849">
    <property type="entry name" value="Na/pantothenate_symporter"/>
</dbReference>
<reference evidence="9 10" key="1">
    <citation type="submission" date="2024-01" db="EMBL/GenBank/DDBJ databases">
        <title>novel species in genus Adlercreutzia.</title>
        <authorList>
            <person name="Liu X."/>
        </authorList>
    </citation>
    <scope>NUCLEOTIDE SEQUENCE [LARGE SCALE GENOMIC DNA]</scope>
    <source>
        <strain evidence="9 10">R7</strain>
    </source>
</reference>
<keyword evidence="5 8" id="KW-1133">Transmembrane helix</keyword>
<evidence type="ECO:0000256" key="4">
    <source>
        <dbReference type="ARBA" id="ARBA00022692"/>
    </source>
</evidence>
<dbReference type="NCBIfam" id="TIGR02119">
    <property type="entry name" value="panF"/>
    <property type="match status" value="1"/>
</dbReference>
<evidence type="ECO:0000313" key="9">
    <source>
        <dbReference type="EMBL" id="MEC4175998.1"/>
    </source>
</evidence>
<dbReference type="InterPro" id="IPR038377">
    <property type="entry name" value="Na/Glc_symporter_sf"/>
</dbReference>
<gene>
    <name evidence="9" type="primary">panF</name>
    <name evidence="9" type="ORF">VIN30_06010</name>
</gene>
<feature type="transmembrane region" description="Helical" evidence="8">
    <location>
        <begin position="416"/>
        <end position="440"/>
    </location>
</feature>
<feature type="transmembrane region" description="Helical" evidence="8">
    <location>
        <begin position="92"/>
        <end position="111"/>
    </location>
</feature>
<feature type="transmembrane region" description="Helical" evidence="8">
    <location>
        <begin position="140"/>
        <end position="161"/>
    </location>
</feature>
<accession>A0ABU6IHT9</accession>
<dbReference type="PROSITE" id="PS50283">
    <property type="entry name" value="NA_SOLUT_SYMP_3"/>
    <property type="match status" value="1"/>
</dbReference>
<comment type="caution">
    <text evidence="9">The sequence shown here is derived from an EMBL/GenBank/DDBJ whole genome shotgun (WGS) entry which is preliminary data.</text>
</comment>
<evidence type="ECO:0000256" key="3">
    <source>
        <dbReference type="ARBA" id="ARBA00022448"/>
    </source>
</evidence>
<evidence type="ECO:0000313" key="10">
    <source>
        <dbReference type="Proteomes" id="UP001349994"/>
    </source>
</evidence>
<protein>
    <submittedName>
        <fullName evidence="9">Sodium/pantothenate symporter</fullName>
    </submittedName>
</protein>
<dbReference type="NCBIfam" id="TIGR00813">
    <property type="entry name" value="sss"/>
    <property type="match status" value="1"/>
</dbReference>
<evidence type="ECO:0000256" key="1">
    <source>
        <dbReference type="ARBA" id="ARBA00004141"/>
    </source>
</evidence>
<keyword evidence="4 8" id="KW-0812">Transmembrane</keyword>
<dbReference type="Gene3D" id="1.20.1730.10">
    <property type="entry name" value="Sodium/glucose cotransporter"/>
    <property type="match status" value="1"/>
</dbReference>
<keyword evidence="3" id="KW-0813">Transport</keyword>
<evidence type="ECO:0000256" key="7">
    <source>
        <dbReference type="RuleBase" id="RU362091"/>
    </source>
</evidence>
<dbReference type="PANTHER" id="PTHR48086:SF4">
    <property type="entry name" value="SODIUM_PANTOTHENATE SYMPORTER"/>
    <property type="match status" value="1"/>
</dbReference>
<comment type="subcellular location">
    <subcellularLocation>
        <location evidence="1">Membrane</location>
        <topology evidence="1">Multi-pass membrane protein</topology>
    </subcellularLocation>
</comment>
<feature type="transmembrane region" description="Helical" evidence="8">
    <location>
        <begin position="249"/>
        <end position="269"/>
    </location>
</feature>
<keyword evidence="6 8" id="KW-0472">Membrane</keyword>
<feature type="transmembrane region" description="Helical" evidence="8">
    <location>
        <begin position="389"/>
        <end position="410"/>
    </location>
</feature>
<feature type="transmembrane region" description="Helical" evidence="8">
    <location>
        <begin position="340"/>
        <end position="369"/>
    </location>
</feature>
<dbReference type="InterPro" id="IPR050277">
    <property type="entry name" value="Sodium:Solute_Symporter"/>
</dbReference>
<proteinExistence type="inferred from homology"/>
<feature type="transmembrane region" description="Helical" evidence="8">
    <location>
        <begin position="199"/>
        <end position="221"/>
    </location>
</feature>
<evidence type="ECO:0000256" key="2">
    <source>
        <dbReference type="ARBA" id="ARBA00006434"/>
    </source>
</evidence>
<name>A0ABU6IHT9_9ACTN</name>
<dbReference type="InterPro" id="IPR001734">
    <property type="entry name" value="Na/solute_symporter"/>
</dbReference>
<dbReference type="Proteomes" id="UP001349994">
    <property type="component" value="Unassembled WGS sequence"/>
</dbReference>
<comment type="similarity">
    <text evidence="2 7">Belongs to the sodium:solute symporter (SSF) (TC 2.A.21) family.</text>
</comment>
<feature type="transmembrane region" description="Helical" evidence="8">
    <location>
        <begin position="447"/>
        <end position="466"/>
    </location>
</feature>
<feature type="transmembrane region" description="Helical" evidence="8">
    <location>
        <begin position="173"/>
        <end position="192"/>
    </location>
</feature>
<dbReference type="PANTHER" id="PTHR48086">
    <property type="entry name" value="SODIUM/PROLINE SYMPORTER-RELATED"/>
    <property type="match status" value="1"/>
</dbReference>